<feature type="transmembrane region" description="Helical" evidence="11">
    <location>
        <begin position="200"/>
        <end position="219"/>
    </location>
</feature>
<keyword evidence="7" id="KW-0769">Symport</keyword>
<keyword evidence="4" id="KW-1003">Cell membrane</keyword>
<evidence type="ECO:0000256" key="11">
    <source>
        <dbReference type="RuleBase" id="RU363058"/>
    </source>
</evidence>
<protein>
    <recommendedName>
        <fullName evidence="11">Phosphate transporter</fullName>
    </recommendedName>
</protein>
<dbReference type="InterPro" id="IPR001204">
    <property type="entry name" value="Phos_transporter"/>
</dbReference>
<keyword evidence="9 11" id="KW-0472">Membrane</keyword>
<dbReference type="Pfam" id="PF01384">
    <property type="entry name" value="PHO4"/>
    <property type="match status" value="1"/>
</dbReference>
<evidence type="ECO:0000256" key="1">
    <source>
        <dbReference type="ARBA" id="ARBA00004651"/>
    </source>
</evidence>
<evidence type="ECO:0000256" key="3">
    <source>
        <dbReference type="ARBA" id="ARBA00022448"/>
    </source>
</evidence>
<evidence type="ECO:0000256" key="10">
    <source>
        <dbReference type="ARBA" id="ARBA00047348"/>
    </source>
</evidence>
<feature type="transmembrane region" description="Helical" evidence="11">
    <location>
        <begin position="98"/>
        <end position="118"/>
    </location>
</feature>
<feature type="transmembrane region" description="Helical" evidence="11">
    <location>
        <begin position="156"/>
        <end position="179"/>
    </location>
</feature>
<proteinExistence type="inferred from homology"/>
<evidence type="ECO:0000313" key="12">
    <source>
        <dbReference type="EMBL" id="AWB33717.1"/>
    </source>
</evidence>
<dbReference type="AlphaFoldDB" id="A0A2R4XIR1"/>
<keyword evidence="13" id="KW-1185">Reference proteome</keyword>
<feature type="transmembrane region" description="Helical" evidence="11">
    <location>
        <begin position="225"/>
        <end position="243"/>
    </location>
</feature>
<dbReference type="PANTHER" id="PTHR11101:SF65">
    <property type="entry name" value="LOW-AFFINITY INORGANIC PHOSPHATE TRANSPORTER PITA-RELATED"/>
    <property type="match status" value="1"/>
</dbReference>
<feature type="transmembrane region" description="Helical" evidence="11">
    <location>
        <begin position="55"/>
        <end position="78"/>
    </location>
</feature>
<comment type="catalytic activity">
    <reaction evidence="10">
        <text>phosphate(in) + H(+)(in) = phosphate(out) + H(+)(out)</text>
        <dbReference type="Rhea" id="RHEA:29939"/>
        <dbReference type="ChEBI" id="CHEBI:15378"/>
        <dbReference type="ChEBI" id="CHEBI:43474"/>
    </reaction>
</comment>
<dbReference type="Proteomes" id="UP000244571">
    <property type="component" value="Chromosome"/>
</dbReference>
<organism evidence="12 13">
    <name type="scientific">Orrella marina</name>
    <dbReference type="NCBI Taxonomy" id="2163011"/>
    <lineage>
        <taxon>Bacteria</taxon>
        <taxon>Pseudomonadati</taxon>
        <taxon>Pseudomonadota</taxon>
        <taxon>Betaproteobacteria</taxon>
        <taxon>Burkholderiales</taxon>
        <taxon>Alcaligenaceae</taxon>
        <taxon>Orrella</taxon>
    </lineage>
</organism>
<keyword evidence="8 11" id="KW-1133">Transmembrane helix</keyword>
<feature type="transmembrane region" description="Helical" evidence="11">
    <location>
        <begin position="125"/>
        <end position="144"/>
    </location>
</feature>
<dbReference type="GO" id="GO:0015293">
    <property type="term" value="F:symporter activity"/>
    <property type="evidence" value="ECO:0007669"/>
    <property type="project" value="UniProtKB-KW"/>
</dbReference>
<evidence type="ECO:0000313" key="13">
    <source>
        <dbReference type="Proteomes" id="UP000244571"/>
    </source>
</evidence>
<dbReference type="GO" id="GO:0035435">
    <property type="term" value="P:phosphate ion transmembrane transport"/>
    <property type="evidence" value="ECO:0007669"/>
    <property type="project" value="TreeGrafter"/>
</dbReference>
<keyword evidence="6 11" id="KW-0812">Transmembrane</keyword>
<evidence type="ECO:0000256" key="6">
    <source>
        <dbReference type="ARBA" id="ARBA00022692"/>
    </source>
</evidence>
<evidence type="ECO:0000256" key="8">
    <source>
        <dbReference type="ARBA" id="ARBA00022989"/>
    </source>
</evidence>
<name>A0A2R4XIR1_9BURK</name>
<gene>
    <name evidence="12" type="ORF">DBV39_08395</name>
</gene>
<evidence type="ECO:0000256" key="2">
    <source>
        <dbReference type="ARBA" id="ARBA00005342"/>
    </source>
</evidence>
<feature type="transmembrane region" description="Helical" evidence="11">
    <location>
        <begin position="348"/>
        <end position="368"/>
    </location>
</feature>
<sequence length="467" mass="49244">MTGYMPDVLTVSTVVLVLVLVFVLILFQEAVNGFHDVANAIATVIYSNSLSPMKAVCLAAVCNFLGVLGAGTAVAFSLVYLLPLDMVAGINTPGEASLFFAMIVSAVIWNFGTWWLAIPSSTTHAYVGSILGVSVAHAFLLGQPVGAQVHWHQGEIILAALFLSPVIGLLLGIMLLSLLRRFVRNPALYQPAIAGQRPHGLIRASLIAGSAGVSLLHGSNDGQKSIGLMMVVLFGLAPALYGLDLARLNQSDQANLTNSVRQVAVVAQGHGDHSMQTNAQQLVTSLEAEQQLPLSAHDALATREKLLELYSEIARKMDDQSPRDQLSASDERMLRQAYGLLKDFVEHVPLWVVLLSALALGAGTAIGYKKIVKTLGEGMGSSPMSPAQGAAAQVSAILSIGMADGGGMPVSTTHVLSSAIVGTVAGTPGQQINWITLRRIVMTWLTTLPGTMLLSFSLGVVFHLALA</sequence>
<dbReference type="OrthoDB" id="9779554at2"/>
<dbReference type="PANTHER" id="PTHR11101">
    <property type="entry name" value="PHOSPHATE TRANSPORTER"/>
    <property type="match status" value="1"/>
</dbReference>
<evidence type="ECO:0000256" key="5">
    <source>
        <dbReference type="ARBA" id="ARBA00022592"/>
    </source>
</evidence>
<keyword evidence="5 11" id="KW-0592">Phosphate transport</keyword>
<evidence type="ECO:0000256" key="7">
    <source>
        <dbReference type="ARBA" id="ARBA00022847"/>
    </source>
</evidence>
<dbReference type="EMBL" id="CP028901">
    <property type="protein sequence ID" value="AWB33717.1"/>
    <property type="molecule type" value="Genomic_DNA"/>
</dbReference>
<reference evidence="12 13" key="1">
    <citation type="submission" date="2018-04" db="EMBL/GenBank/DDBJ databases">
        <title>Bordetella sp. HZ20 isolated from seawater.</title>
        <authorList>
            <person name="Sun C."/>
        </authorList>
    </citation>
    <scope>NUCLEOTIDE SEQUENCE [LARGE SCALE GENOMIC DNA]</scope>
    <source>
        <strain evidence="12 13">HZ20</strain>
    </source>
</reference>
<comment type="subcellular location">
    <subcellularLocation>
        <location evidence="1">Cell membrane</location>
        <topology evidence="1">Multi-pass membrane protein</topology>
    </subcellularLocation>
    <subcellularLocation>
        <location evidence="11">Membrane</location>
        <topology evidence="11">Multi-pass membrane protein</topology>
    </subcellularLocation>
</comment>
<dbReference type="RefSeq" id="WP_108621146.1">
    <property type="nucleotide sequence ID" value="NZ_CP028901.1"/>
</dbReference>
<keyword evidence="3 11" id="KW-0813">Transport</keyword>
<evidence type="ECO:0000256" key="4">
    <source>
        <dbReference type="ARBA" id="ARBA00022475"/>
    </source>
</evidence>
<feature type="transmembrane region" description="Helical" evidence="11">
    <location>
        <begin position="444"/>
        <end position="466"/>
    </location>
</feature>
<feature type="transmembrane region" description="Helical" evidence="11">
    <location>
        <begin position="6"/>
        <end position="27"/>
    </location>
</feature>
<dbReference type="GO" id="GO:0005886">
    <property type="term" value="C:plasma membrane"/>
    <property type="evidence" value="ECO:0007669"/>
    <property type="project" value="UniProtKB-SubCell"/>
</dbReference>
<comment type="similarity">
    <text evidence="2">Belongs to the inorganic phosphate transporter (PiT) (TC 2.A.20) family. Pit subfamily.</text>
</comment>
<dbReference type="KEGG" id="boz:DBV39_08395"/>
<dbReference type="GO" id="GO:0005315">
    <property type="term" value="F:phosphate transmembrane transporter activity"/>
    <property type="evidence" value="ECO:0007669"/>
    <property type="project" value="InterPro"/>
</dbReference>
<evidence type="ECO:0000256" key="9">
    <source>
        <dbReference type="ARBA" id="ARBA00023136"/>
    </source>
</evidence>
<accession>A0A2R4XIR1</accession>